<accession>A0ABQ9XVJ2</accession>
<gene>
    <name evidence="1" type="ORF">BLNAU_9546</name>
</gene>
<dbReference type="EMBL" id="JARBJD010000066">
    <property type="protein sequence ID" value="KAK2955499.1"/>
    <property type="molecule type" value="Genomic_DNA"/>
</dbReference>
<organism evidence="1 2">
    <name type="scientific">Blattamonas nauphoetae</name>
    <dbReference type="NCBI Taxonomy" id="2049346"/>
    <lineage>
        <taxon>Eukaryota</taxon>
        <taxon>Metamonada</taxon>
        <taxon>Preaxostyla</taxon>
        <taxon>Oxymonadida</taxon>
        <taxon>Blattamonas</taxon>
    </lineage>
</organism>
<comment type="caution">
    <text evidence="1">The sequence shown here is derived from an EMBL/GenBank/DDBJ whole genome shotgun (WGS) entry which is preliminary data.</text>
</comment>
<keyword evidence="2" id="KW-1185">Reference proteome</keyword>
<reference evidence="1 2" key="1">
    <citation type="journal article" date="2022" name="bioRxiv">
        <title>Genomics of Preaxostyla Flagellates Illuminates Evolutionary Transitions and the Path Towards Mitochondrial Loss.</title>
        <authorList>
            <person name="Novak L.V.F."/>
            <person name="Treitli S.C."/>
            <person name="Pyrih J."/>
            <person name="Halakuc P."/>
            <person name="Pipaliya S.V."/>
            <person name="Vacek V."/>
            <person name="Brzon O."/>
            <person name="Soukal P."/>
            <person name="Eme L."/>
            <person name="Dacks J.B."/>
            <person name="Karnkowska A."/>
            <person name="Elias M."/>
            <person name="Hampl V."/>
        </authorList>
    </citation>
    <scope>NUCLEOTIDE SEQUENCE [LARGE SCALE GENOMIC DNA]</scope>
    <source>
        <strain evidence="1">NAU3</strain>
        <tissue evidence="1">Gut</tissue>
    </source>
</reference>
<protein>
    <submittedName>
        <fullName evidence="1">Uncharacterized protein</fullName>
    </submittedName>
</protein>
<name>A0ABQ9XVJ2_9EUKA</name>
<evidence type="ECO:0000313" key="1">
    <source>
        <dbReference type="EMBL" id="KAK2955499.1"/>
    </source>
</evidence>
<evidence type="ECO:0000313" key="2">
    <source>
        <dbReference type="Proteomes" id="UP001281761"/>
    </source>
</evidence>
<sequence>MYQSERLTLIQYEPVNPNERFHSSLFDEVDNEKLARSLVHCASVCQQVGAEKCIIDIPKFMDRTISALGTSDSFLRSAAFSLFSDLIEASCVIPLYPRMWNRLHAAFRDGRLEEQDALIWISTVWILGHVGSDSLPAFPCNKFDWDGLFSADLNEKTTFLFSILFILILRHSSIEEQIGRINTANIILSFEQHQHVVSRIVSIFDDTSQLENLRNPRHHISYCVLIALLSNCDFHPILTTFITQTPDIDVHALLPHENNLFLLCHSSLNPHKPHQLPLDLLFERTLRTRPLDFFISSKKSHFDLPPSLLNTSLHFSSLSLFPTAARLKSTPSDLADHLKLMMTTLLLTTAPFGDLQSVRELYRSVCQRADESKSSSTEWFVTSHCEALEWLHIPTGFGSALAHSETPVTSEDWEALIGLRISIDVPHNPTHVGTAALDILLDQTGCVRDGITHVGSHIDHFDI</sequence>
<dbReference type="Proteomes" id="UP001281761">
    <property type="component" value="Unassembled WGS sequence"/>
</dbReference>
<proteinExistence type="predicted"/>